<organism evidence="1 2">
    <name type="scientific">Rubripirellula obstinata</name>
    <dbReference type="NCBI Taxonomy" id="406547"/>
    <lineage>
        <taxon>Bacteria</taxon>
        <taxon>Pseudomonadati</taxon>
        <taxon>Planctomycetota</taxon>
        <taxon>Planctomycetia</taxon>
        <taxon>Pirellulales</taxon>
        <taxon>Pirellulaceae</taxon>
        <taxon>Rubripirellula</taxon>
    </lineage>
</organism>
<evidence type="ECO:0000313" key="1">
    <source>
        <dbReference type="EMBL" id="KAA1259229.1"/>
    </source>
</evidence>
<dbReference type="PANTHER" id="PTHR35175:SF2">
    <property type="entry name" value="DUF1289 DOMAIN-CONTAINING PROTEIN"/>
    <property type="match status" value="1"/>
</dbReference>
<dbReference type="EMBL" id="VRLW01000001">
    <property type="protein sequence ID" value="KAA1259229.1"/>
    <property type="molecule type" value="Genomic_DNA"/>
</dbReference>
<dbReference type="InterPro" id="IPR010710">
    <property type="entry name" value="DUF1289"/>
</dbReference>
<dbReference type="AlphaFoldDB" id="A0A5B1CHP4"/>
<gene>
    <name evidence="1" type="ORF">LF1_17580</name>
</gene>
<sequence length="60" mass="6692">MSDPRNEPESPCINVCVIDGSKMCVGCYRNLDEIAAWGSCSDQQKLTILDAARKRRETSE</sequence>
<reference evidence="1 2" key="1">
    <citation type="submission" date="2019-08" db="EMBL/GenBank/DDBJ databases">
        <title>Deep-cultivation of Planctomycetes and their phenomic and genomic characterization uncovers novel biology.</title>
        <authorList>
            <person name="Wiegand S."/>
            <person name="Jogler M."/>
            <person name="Boedeker C."/>
            <person name="Pinto D."/>
            <person name="Vollmers J."/>
            <person name="Rivas-Marin E."/>
            <person name="Kohn T."/>
            <person name="Peeters S.H."/>
            <person name="Heuer A."/>
            <person name="Rast P."/>
            <person name="Oberbeckmann S."/>
            <person name="Bunk B."/>
            <person name="Jeske O."/>
            <person name="Meyerdierks A."/>
            <person name="Storesund J.E."/>
            <person name="Kallscheuer N."/>
            <person name="Luecker S."/>
            <person name="Lage O.M."/>
            <person name="Pohl T."/>
            <person name="Merkel B.J."/>
            <person name="Hornburger P."/>
            <person name="Mueller R.-W."/>
            <person name="Bruemmer F."/>
            <person name="Labrenz M."/>
            <person name="Spormann A.M."/>
            <person name="Op Den Camp H."/>
            <person name="Overmann J."/>
            <person name="Amann R."/>
            <person name="Jetten M.S.M."/>
            <person name="Mascher T."/>
            <person name="Medema M.H."/>
            <person name="Devos D.P."/>
            <person name="Kaster A.-K."/>
            <person name="Ovreas L."/>
            <person name="Rohde M."/>
            <person name="Galperin M.Y."/>
            <person name="Jogler C."/>
        </authorList>
    </citation>
    <scope>NUCLEOTIDE SEQUENCE [LARGE SCALE GENOMIC DNA]</scope>
    <source>
        <strain evidence="1 2">LF1</strain>
    </source>
</reference>
<evidence type="ECO:0000313" key="2">
    <source>
        <dbReference type="Proteomes" id="UP000322699"/>
    </source>
</evidence>
<evidence type="ECO:0008006" key="3">
    <source>
        <dbReference type="Google" id="ProtNLM"/>
    </source>
</evidence>
<accession>A0A5B1CHP4</accession>
<comment type="caution">
    <text evidence="1">The sequence shown here is derived from an EMBL/GenBank/DDBJ whole genome shotgun (WGS) entry which is preliminary data.</text>
</comment>
<dbReference type="RefSeq" id="WP_068260401.1">
    <property type="nucleotide sequence ID" value="NZ_LWSK01000016.1"/>
</dbReference>
<dbReference type="PANTHER" id="PTHR35175">
    <property type="entry name" value="DUF1289 DOMAIN-CONTAINING PROTEIN"/>
    <property type="match status" value="1"/>
</dbReference>
<keyword evidence="2" id="KW-1185">Reference proteome</keyword>
<dbReference type="Pfam" id="PF06945">
    <property type="entry name" value="DUF1289"/>
    <property type="match status" value="1"/>
</dbReference>
<protein>
    <recommendedName>
        <fullName evidence="3">Fe-S protein</fullName>
    </recommendedName>
</protein>
<proteinExistence type="predicted"/>
<dbReference type="OrthoDB" id="9811423at2"/>
<name>A0A5B1CHP4_9BACT</name>
<dbReference type="Proteomes" id="UP000322699">
    <property type="component" value="Unassembled WGS sequence"/>
</dbReference>